<accession>A0A7M7T5K1</accession>
<keyword evidence="3" id="KW-0963">Cytoplasm</keyword>
<name>A0A7M7T5K1_STRPU</name>
<dbReference type="OMA" id="CYWNRFG"/>
<dbReference type="CTD" id="84529"/>
<dbReference type="RefSeq" id="XP_030855546.1">
    <property type="nucleotide sequence ID" value="XM_030999686.1"/>
</dbReference>
<dbReference type="GO" id="GO:0005737">
    <property type="term" value="C:cytoplasm"/>
    <property type="evidence" value="ECO:0007669"/>
    <property type="project" value="UniProtKB-SubCell"/>
</dbReference>
<protein>
    <recommendedName>
        <fullName evidence="5">CDAN1-interacting nuclease 1</fullName>
    </recommendedName>
</protein>
<evidence type="ECO:0000256" key="3">
    <source>
        <dbReference type="ARBA" id="ARBA00022490"/>
    </source>
</evidence>
<dbReference type="PANTHER" id="PTHR31661:SF1">
    <property type="entry name" value="CDAN1-INTERACTING NUCLEASE 1"/>
    <property type="match status" value="1"/>
</dbReference>
<dbReference type="Pfam" id="PF14811">
    <property type="entry name" value="TPD"/>
    <property type="match status" value="1"/>
</dbReference>
<dbReference type="InParanoid" id="A0A7M7T5K1"/>
<organism evidence="6 7">
    <name type="scientific">Strongylocentrotus purpuratus</name>
    <name type="common">Purple sea urchin</name>
    <dbReference type="NCBI Taxonomy" id="7668"/>
    <lineage>
        <taxon>Eukaryota</taxon>
        <taxon>Metazoa</taxon>
        <taxon>Echinodermata</taxon>
        <taxon>Eleutherozoa</taxon>
        <taxon>Echinozoa</taxon>
        <taxon>Echinoidea</taxon>
        <taxon>Euechinoidea</taxon>
        <taxon>Echinacea</taxon>
        <taxon>Camarodonta</taxon>
        <taxon>Echinidea</taxon>
        <taxon>Strongylocentrotidae</taxon>
        <taxon>Strongylocentrotus</taxon>
    </lineage>
</organism>
<evidence type="ECO:0000256" key="5">
    <source>
        <dbReference type="ARBA" id="ARBA00023480"/>
    </source>
</evidence>
<dbReference type="GeneID" id="575127"/>
<evidence type="ECO:0000256" key="4">
    <source>
        <dbReference type="ARBA" id="ARBA00023242"/>
    </source>
</evidence>
<evidence type="ECO:0000313" key="7">
    <source>
        <dbReference type="Proteomes" id="UP000007110"/>
    </source>
</evidence>
<sequence length="279" mass="31910">MRLADYYELLESLTSEDCDGTTASLKCIQEKFPNVSHSTLVSIYSQHCQMITRQTYHQHNNPDMISYYVQVYQARIKQDDSSPVLIQMAKEANMPPAVIARFVVEGSHEKASNQEVTKSTVTQFLREPYLIEDPVLAYQVQLCTLQDVTYGPYAESIKHSVGNEYEFLLVQLLKERKIAFLQEDDMRKKGYDKTPDTKLEVPVAWNGHIINWIESKASFGDLFSHSNYLKDQYLSYANRFGSGLVIYWHGFIDELAAGCIEQGIALADHLPEDLTHLQP</sequence>
<dbReference type="OrthoDB" id="1272at2759"/>
<keyword evidence="4" id="KW-0539">Nucleus</keyword>
<dbReference type="Proteomes" id="UP000007110">
    <property type="component" value="Unassembled WGS sequence"/>
</dbReference>
<dbReference type="InterPro" id="IPR029404">
    <property type="entry name" value="CDIN1"/>
</dbReference>
<keyword evidence="7" id="KW-1185">Reference proteome</keyword>
<evidence type="ECO:0000256" key="2">
    <source>
        <dbReference type="ARBA" id="ARBA00004496"/>
    </source>
</evidence>
<proteinExistence type="predicted"/>
<reference evidence="7" key="1">
    <citation type="submission" date="2015-02" db="EMBL/GenBank/DDBJ databases">
        <title>Genome sequencing for Strongylocentrotus purpuratus.</title>
        <authorList>
            <person name="Murali S."/>
            <person name="Liu Y."/>
            <person name="Vee V."/>
            <person name="English A."/>
            <person name="Wang M."/>
            <person name="Skinner E."/>
            <person name="Han Y."/>
            <person name="Muzny D.M."/>
            <person name="Worley K.C."/>
            <person name="Gibbs R.A."/>
        </authorList>
    </citation>
    <scope>NUCLEOTIDE SEQUENCE</scope>
</reference>
<comment type="subcellular location">
    <subcellularLocation>
        <location evidence="2">Cytoplasm</location>
    </subcellularLocation>
    <subcellularLocation>
        <location evidence="1">Nucleus</location>
    </subcellularLocation>
</comment>
<dbReference type="KEGG" id="spu:575127"/>
<dbReference type="EnsemblMetazoa" id="XM_030999686">
    <property type="protein sequence ID" value="XP_030855546"/>
    <property type="gene ID" value="LOC575127"/>
</dbReference>
<evidence type="ECO:0000313" key="6">
    <source>
        <dbReference type="EnsemblMetazoa" id="XP_030855546"/>
    </source>
</evidence>
<dbReference type="PANTHER" id="PTHR31661">
    <property type="entry name" value="SIMILAR TO CDNA SEQUENCE BC052040"/>
    <property type="match status" value="1"/>
</dbReference>
<dbReference type="FunCoup" id="A0A7M7T5K1">
    <property type="interactions" value="708"/>
</dbReference>
<dbReference type="GO" id="GO:0005634">
    <property type="term" value="C:nucleus"/>
    <property type="evidence" value="ECO:0007669"/>
    <property type="project" value="UniProtKB-SubCell"/>
</dbReference>
<reference evidence="6" key="2">
    <citation type="submission" date="2021-01" db="UniProtKB">
        <authorList>
            <consortium name="EnsemblMetazoa"/>
        </authorList>
    </citation>
    <scope>IDENTIFICATION</scope>
</reference>
<dbReference type="AlphaFoldDB" id="A0A7M7T5K1"/>
<evidence type="ECO:0000256" key="1">
    <source>
        <dbReference type="ARBA" id="ARBA00004123"/>
    </source>
</evidence>